<name>A0ABR6BD75_9PSEU</name>
<dbReference type="EC" id="2.4.1.-" evidence="9"/>
<evidence type="ECO:0000256" key="2">
    <source>
        <dbReference type="ARBA" id="ARBA00022475"/>
    </source>
</evidence>
<comment type="similarity">
    <text evidence="7">Belongs to the glycosyltransferase 87 family.</text>
</comment>
<evidence type="ECO:0000256" key="8">
    <source>
        <dbReference type="SAM" id="Phobius"/>
    </source>
</evidence>
<evidence type="ECO:0000256" key="3">
    <source>
        <dbReference type="ARBA" id="ARBA00022679"/>
    </source>
</evidence>
<dbReference type="InterPro" id="IPR018584">
    <property type="entry name" value="GT87"/>
</dbReference>
<dbReference type="RefSeq" id="WP_182837091.1">
    <property type="nucleotide sequence ID" value="NZ_BAAABQ010000010.1"/>
</dbReference>
<feature type="transmembrane region" description="Helical" evidence="8">
    <location>
        <begin position="186"/>
        <end position="206"/>
    </location>
</feature>
<keyword evidence="3 9" id="KW-0808">Transferase</keyword>
<gene>
    <name evidence="9" type="ORF">BC739_002035</name>
</gene>
<accession>A0ABR6BD75</accession>
<keyword evidence="10" id="KW-1185">Reference proteome</keyword>
<evidence type="ECO:0000313" key="10">
    <source>
        <dbReference type="Proteomes" id="UP000517916"/>
    </source>
</evidence>
<sequence>MRVGLVVAGSLLLAAIVAVVHYQVTGYLVMSDFIDLSVYRAGAQALLAGQPLYEGKIAGGMFSFTYPPFAAILFAPLALGPAQLWQALVFLANLVLLYLAVRLCLRTAKPAQVLAASAVLFWLEPVSWTVYLGQINLLLLVILLWDLGSDRPGRWRGIGVGIAAGIKLTPLIFVAYLLVTRQFRAAGIALATTAVTVLIGLAFAPADTIGYWSGTFLRTDRVGEVASAMNQSINGTLARLLGVANPPTALWLAIAVPVAALGLLGAALAHQRGERLLAITVCGLTGAAVSPISWSHHWIWFVPLAILVHRRSKWLAAAFVLVLFAWPVHFLTGHRMDVPALGVIGLPPWHGLDLVYANLYLLVLLLPLAQHVAAAARAPVHGAASGAR</sequence>
<proteinExistence type="inferred from homology"/>
<feature type="transmembrane region" description="Helical" evidence="8">
    <location>
        <begin position="249"/>
        <end position="269"/>
    </location>
</feature>
<organism evidence="9 10">
    <name type="scientific">Kutzneria viridogrisea</name>
    <dbReference type="NCBI Taxonomy" id="47990"/>
    <lineage>
        <taxon>Bacteria</taxon>
        <taxon>Bacillati</taxon>
        <taxon>Actinomycetota</taxon>
        <taxon>Actinomycetes</taxon>
        <taxon>Pseudonocardiales</taxon>
        <taxon>Pseudonocardiaceae</taxon>
        <taxon>Kutzneria</taxon>
    </lineage>
</organism>
<keyword evidence="6 8" id="KW-0472">Membrane</keyword>
<feature type="transmembrane region" description="Helical" evidence="8">
    <location>
        <begin position="157"/>
        <end position="179"/>
    </location>
</feature>
<evidence type="ECO:0000256" key="6">
    <source>
        <dbReference type="ARBA" id="ARBA00023136"/>
    </source>
</evidence>
<evidence type="ECO:0000313" key="9">
    <source>
        <dbReference type="EMBL" id="MBA8924836.1"/>
    </source>
</evidence>
<keyword evidence="4 8" id="KW-0812">Transmembrane</keyword>
<evidence type="ECO:0000256" key="7">
    <source>
        <dbReference type="ARBA" id="ARBA00024033"/>
    </source>
</evidence>
<dbReference type="GO" id="GO:0016757">
    <property type="term" value="F:glycosyltransferase activity"/>
    <property type="evidence" value="ECO:0007669"/>
    <property type="project" value="UniProtKB-KW"/>
</dbReference>
<feature type="transmembrane region" description="Helical" evidence="8">
    <location>
        <begin position="276"/>
        <end position="294"/>
    </location>
</feature>
<keyword evidence="5 8" id="KW-1133">Transmembrane helix</keyword>
<keyword evidence="9" id="KW-0328">Glycosyltransferase</keyword>
<feature type="transmembrane region" description="Helical" evidence="8">
    <location>
        <begin position="314"/>
        <end position="332"/>
    </location>
</feature>
<keyword evidence="2" id="KW-1003">Cell membrane</keyword>
<feature type="transmembrane region" description="Helical" evidence="8">
    <location>
        <begin position="84"/>
        <end position="105"/>
    </location>
</feature>
<feature type="transmembrane region" description="Helical" evidence="8">
    <location>
        <begin position="126"/>
        <end position="145"/>
    </location>
</feature>
<dbReference type="Proteomes" id="UP000517916">
    <property type="component" value="Unassembled WGS sequence"/>
</dbReference>
<evidence type="ECO:0000256" key="5">
    <source>
        <dbReference type="ARBA" id="ARBA00022989"/>
    </source>
</evidence>
<dbReference type="Pfam" id="PF09594">
    <property type="entry name" value="GT87"/>
    <property type="match status" value="1"/>
</dbReference>
<comment type="caution">
    <text evidence="9">The sequence shown here is derived from an EMBL/GenBank/DDBJ whole genome shotgun (WGS) entry which is preliminary data.</text>
</comment>
<comment type="subcellular location">
    <subcellularLocation>
        <location evidence="1">Cell membrane</location>
        <topology evidence="1">Multi-pass membrane protein</topology>
    </subcellularLocation>
</comment>
<evidence type="ECO:0000256" key="1">
    <source>
        <dbReference type="ARBA" id="ARBA00004651"/>
    </source>
</evidence>
<reference evidence="9 10" key="1">
    <citation type="submission" date="2020-08" db="EMBL/GenBank/DDBJ databases">
        <title>Genomic Encyclopedia of Archaeal and Bacterial Type Strains, Phase II (KMG-II): from individual species to whole genera.</title>
        <authorList>
            <person name="Goeker M."/>
        </authorList>
    </citation>
    <scope>NUCLEOTIDE SEQUENCE [LARGE SCALE GENOMIC DNA]</scope>
    <source>
        <strain evidence="9 10">DSM 43850</strain>
    </source>
</reference>
<protein>
    <submittedName>
        <fullName evidence="9">Alpha-1,2-mannosyltransferase</fullName>
        <ecNumber evidence="9">2.4.1.-</ecNumber>
    </submittedName>
</protein>
<evidence type="ECO:0000256" key="4">
    <source>
        <dbReference type="ARBA" id="ARBA00022692"/>
    </source>
</evidence>
<dbReference type="EMBL" id="JACJID010000002">
    <property type="protein sequence ID" value="MBA8924836.1"/>
    <property type="molecule type" value="Genomic_DNA"/>
</dbReference>